<comment type="caution">
    <text evidence="2">The sequence shown here is derived from an EMBL/GenBank/DDBJ whole genome shotgun (WGS) entry which is preliminary data.</text>
</comment>
<protein>
    <submittedName>
        <fullName evidence="2">Uncharacterized protein</fullName>
    </submittedName>
</protein>
<dbReference type="AlphaFoldDB" id="A0A2H9M957"/>
<organism evidence="2 3">
    <name type="scientific">Huberarchaeum crystalense</name>
    <dbReference type="NCBI Taxonomy" id="2014257"/>
    <lineage>
        <taxon>Archaea</taxon>
        <taxon>Candidatus Huberarchaeota</taxon>
        <taxon>Candidatus Huberarchaeia</taxon>
        <taxon>Candidatus Huberarchaeales</taxon>
        <taxon>Candidatus Huberarchaeaceae</taxon>
        <taxon>Candidatus Huberarchaeum</taxon>
    </lineage>
</organism>
<sequence length="580" mass="65854">MKLTKYHFVPTIFLLLLALGIFAILFNSSITGFFAAVSVNNIDALPVFYDNQTIDFNFITTSHNISYCALFLNYDLADFQITASKTFILSNLSEGDYDWLIACTNKTDVEIAAAGAFKVLASNQQQENQTIGNQTNQTEDQNQTSDQQNNQTNQTENQNQTNSNQTNQTENQNQTNNNQTNQTQENQNQTSDQQNNQTNQTENQNKTNNNQTNQTENQNKTNNNQTNQTENQNKTNNNQTNQTENQNQTNNNQTNQTQENQNQTSDQQNNQINQIENQKSEETKKDSNKDKESGNKDKEINNNTDDSNKDKEINKRHLTGLFLASGAPETLKDNKKQNNELSKTTSEFNLTKIAKKVFFVGQNIKYDFSDSSLSKNFVFVVLTLDKKIKYINVSSGILVIEENATTKGKYTLFIFDKKIKYRFGKYSFEKIYNQEINVINPTKLLDSGMVSRISSFLVNESGVLLKFNDSDALFDTFEIFDVLDLQQPIRVKEIESSPTPRFQRMYAIDPTGANFLSAKLRVKNATTSQLYKCADWNFTTQTCEGKWAFLKSITPGEDYTIVLTPDDPGYGESDPNTGTA</sequence>
<feature type="compositionally biased region" description="Basic and acidic residues" evidence="1">
    <location>
        <begin position="278"/>
        <end position="314"/>
    </location>
</feature>
<evidence type="ECO:0000313" key="2">
    <source>
        <dbReference type="EMBL" id="PIV46607.1"/>
    </source>
</evidence>
<evidence type="ECO:0000256" key="1">
    <source>
        <dbReference type="SAM" id="MobiDB-lite"/>
    </source>
</evidence>
<dbReference type="EMBL" id="PETW01000009">
    <property type="protein sequence ID" value="PIV46607.1"/>
    <property type="molecule type" value="Genomic_DNA"/>
</dbReference>
<gene>
    <name evidence="2" type="ORF">COS22_00530</name>
</gene>
<feature type="compositionally biased region" description="Low complexity" evidence="1">
    <location>
        <begin position="133"/>
        <end position="277"/>
    </location>
</feature>
<dbReference type="Proteomes" id="UP000230477">
    <property type="component" value="Unassembled WGS sequence"/>
</dbReference>
<evidence type="ECO:0000313" key="3">
    <source>
        <dbReference type="Proteomes" id="UP000230477"/>
    </source>
</evidence>
<feature type="non-terminal residue" evidence="2">
    <location>
        <position position="580"/>
    </location>
</feature>
<accession>A0A2H9M957</accession>
<proteinExistence type="predicted"/>
<name>A0A2H9M957_HUBC1</name>
<reference evidence="3" key="1">
    <citation type="submission" date="2017-09" db="EMBL/GenBank/DDBJ databases">
        <title>Depth-based differentiation of microbial function through sediment-hosted aquifers and enrichment of novel symbionts in the deep terrestrial subsurface.</title>
        <authorList>
            <person name="Probst A.J."/>
            <person name="Ladd B."/>
            <person name="Jarett J.K."/>
            <person name="Geller-Mcgrath D.E."/>
            <person name="Sieber C.M.K."/>
            <person name="Emerson J.B."/>
            <person name="Anantharaman K."/>
            <person name="Thomas B.C."/>
            <person name="Malmstrom R."/>
            <person name="Stieglmeier M."/>
            <person name="Klingl A."/>
            <person name="Woyke T."/>
            <person name="Ryan C.M."/>
            <person name="Banfield J.F."/>
        </authorList>
    </citation>
    <scope>NUCLEOTIDE SEQUENCE [LARGE SCALE GENOMIC DNA]</scope>
</reference>
<feature type="region of interest" description="Disordered" evidence="1">
    <location>
        <begin position="128"/>
        <end position="314"/>
    </location>
</feature>